<sequence length="31" mass="3499">MLPKTCGCEEKNGQLLIYSDCRREALSGLNR</sequence>
<name>A0AAV4R8X3_CAEEX</name>
<organism evidence="1 2">
    <name type="scientific">Caerostris extrusa</name>
    <name type="common">Bark spider</name>
    <name type="synonym">Caerostris bankana</name>
    <dbReference type="NCBI Taxonomy" id="172846"/>
    <lineage>
        <taxon>Eukaryota</taxon>
        <taxon>Metazoa</taxon>
        <taxon>Ecdysozoa</taxon>
        <taxon>Arthropoda</taxon>
        <taxon>Chelicerata</taxon>
        <taxon>Arachnida</taxon>
        <taxon>Araneae</taxon>
        <taxon>Araneomorphae</taxon>
        <taxon>Entelegynae</taxon>
        <taxon>Araneoidea</taxon>
        <taxon>Araneidae</taxon>
        <taxon>Caerostris</taxon>
    </lineage>
</organism>
<dbReference type="AlphaFoldDB" id="A0AAV4R8X3"/>
<dbReference type="Proteomes" id="UP001054945">
    <property type="component" value="Unassembled WGS sequence"/>
</dbReference>
<dbReference type="EMBL" id="BPLR01007395">
    <property type="protein sequence ID" value="GIY16617.1"/>
    <property type="molecule type" value="Genomic_DNA"/>
</dbReference>
<gene>
    <name evidence="1" type="ORF">CEXT_644521</name>
</gene>
<evidence type="ECO:0000313" key="1">
    <source>
        <dbReference type="EMBL" id="GIY16617.1"/>
    </source>
</evidence>
<accession>A0AAV4R8X3</accession>
<reference evidence="1 2" key="1">
    <citation type="submission" date="2021-06" db="EMBL/GenBank/DDBJ databases">
        <title>Caerostris extrusa draft genome.</title>
        <authorList>
            <person name="Kono N."/>
            <person name="Arakawa K."/>
        </authorList>
    </citation>
    <scope>NUCLEOTIDE SEQUENCE [LARGE SCALE GENOMIC DNA]</scope>
</reference>
<comment type="caution">
    <text evidence="1">The sequence shown here is derived from an EMBL/GenBank/DDBJ whole genome shotgun (WGS) entry which is preliminary data.</text>
</comment>
<proteinExistence type="predicted"/>
<keyword evidence="2" id="KW-1185">Reference proteome</keyword>
<protein>
    <submittedName>
        <fullName evidence="1">Uncharacterized protein</fullName>
    </submittedName>
</protein>
<evidence type="ECO:0000313" key="2">
    <source>
        <dbReference type="Proteomes" id="UP001054945"/>
    </source>
</evidence>
<feature type="non-terminal residue" evidence="1">
    <location>
        <position position="1"/>
    </location>
</feature>